<evidence type="ECO:0000313" key="8">
    <source>
        <dbReference type="EMBL" id="CAI3986238.1"/>
    </source>
</evidence>
<dbReference type="InterPro" id="IPR020846">
    <property type="entry name" value="MFS_dom"/>
</dbReference>
<dbReference type="EMBL" id="CAMXCT020001062">
    <property type="protein sequence ID" value="CAL1139613.1"/>
    <property type="molecule type" value="Genomic_DNA"/>
</dbReference>
<evidence type="ECO:0000256" key="5">
    <source>
        <dbReference type="ARBA" id="ARBA00023136"/>
    </source>
</evidence>
<evidence type="ECO:0000259" key="7">
    <source>
        <dbReference type="PROSITE" id="PS50850"/>
    </source>
</evidence>
<dbReference type="PROSITE" id="PS50850">
    <property type="entry name" value="MFS"/>
    <property type="match status" value="1"/>
</dbReference>
<dbReference type="PANTHER" id="PTHR43826">
    <property type="entry name" value="GLUCOSE-6-PHOSPHATE EXCHANGER SLC37A4"/>
    <property type="match status" value="1"/>
</dbReference>
<dbReference type="GO" id="GO:0061513">
    <property type="term" value="F:glucose 6-phosphate:phosphate antiporter activity"/>
    <property type="evidence" value="ECO:0007669"/>
    <property type="project" value="TreeGrafter"/>
</dbReference>
<dbReference type="InterPro" id="IPR011701">
    <property type="entry name" value="MFS"/>
</dbReference>
<proteinExistence type="inferred from homology"/>
<dbReference type="GO" id="GO:0016020">
    <property type="term" value="C:membrane"/>
    <property type="evidence" value="ECO:0007669"/>
    <property type="project" value="InterPro"/>
</dbReference>
<feature type="transmembrane region" description="Helical" evidence="6">
    <location>
        <begin position="220"/>
        <end position="242"/>
    </location>
</feature>
<evidence type="ECO:0000256" key="6">
    <source>
        <dbReference type="SAM" id="Phobius"/>
    </source>
</evidence>
<evidence type="ECO:0000256" key="3">
    <source>
        <dbReference type="ARBA" id="ARBA00022692"/>
    </source>
</evidence>
<dbReference type="Pfam" id="PF07690">
    <property type="entry name" value="MFS_1"/>
    <property type="match status" value="1"/>
</dbReference>
<evidence type="ECO:0000313" key="10">
    <source>
        <dbReference type="Proteomes" id="UP001152797"/>
    </source>
</evidence>
<feature type="domain" description="Major facilitator superfamily (MFS) profile" evidence="7">
    <location>
        <begin position="94"/>
        <end position="498"/>
    </location>
</feature>
<comment type="subcellular location">
    <subcellularLocation>
        <location evidence="1">Endomembrane system</location>
        <topology evidence="1">Multi-pass membrane protein</topology>
    </subcellularLocation>
</comment>
<dbReference type="SUPFAM" id="SSF103473">
    <property type="entry name" value="MFS general substrate transporter"/>
    <property type="match status" value="1"/>
</dbReference>
<feature type="transmembrane region" description="Helical" evidence="6">
    <location>
        <begin position="249"/>
        <end position="269"/>
    </location>
</feature>
<reference evidence="8" key="1">
    <citation type="submission" date="2022-10" db="EMBL/GenBank/DDBJ databases">
        <authorList>
            <person name="Chen Y."/>
            <person name="Dougan E. K."/>
            <person name="Chan C."/>
            <person name="Rhodes N."/>
            <person name="Thang M."/>
        </authorList>
    </citation>
    <scope>NUCLEOTIDE SEQUENCE</scope>
</reference>
<keyword evidence="10" id="KW-1185">Reference proteome</keyword>
<dbReference type="InterPro" id="IPR000849">
    <property type="entry name" value="Sugar_P_transporter"/>
</dbReference>
<dbReference type="OrthoDB" id="3639251at2759"/>
<dbReference type="PANTHER" id="PTHR43826:SF3">
    <property type="entry name" value="GLUCOSE-6-PHOSPHATE EXCHANGER SLC37A4"/>
    <property type="match status" value="1"/>
</dbReference>
<organism evidence="8">
    <name type="scientific">Cladocopium goreaui</name>
    <dbReference type="NCBI Taxonomy" id="2562237"/>
    <lineage>
        <taxon>Eukaryota</taxon>
        <taxon>Sar</taxon>
        <taxon>Alveolata</taxon>
        <taxon>Dinophyceae</taxon>
        <taxon>Suessiales</taxon>
        <taxon>Symbiodiniaceae</taxon>
        <taxon>Cladocopium</taxon>
    </lineage>
</organism>
<evidence type="ECO:0000313" key="9">
    <source>
        <dbReference type="EMBL" id="CAL4773550.1"/>
    </source>
</evidence>
<sequence>MSLPPMISMMSPVLKGEPRTPWTPWSRPVSRPVSRLGRLSRPWRGLDTSIDFVGSARSRRSRRSQRSADESELNQIKPKSIKSIKSIKYGKWFTFWACFFGYSVCYFTRQSLSYTAPVLRQAMGWKGLSEIGKLQSLFPLAYGSSRFLGGLLGDLLSPKRVFALGLCVCSLLNIAFGLSSTLPQFAFIWLLNGCFQGLAAPPCVKMITNWFDPEERGFWWSVWHASINLGGFLCPFFAGGLAGHFGWRYGMLGPGFLGLATVVLCYLAMSDGPKAPKVEKSVKGVKAEAKPEPEVSLVDGIILNPVQWALGIAYMLVYVCRQGLSVWAIFYLMQMGSLSPAKAAALFSGFELGGFLGNLTAGTLSDLLLRRARAGAGDVGQRAKVVCIYFLATLLLLPALRACPNLPWLQYLLLLGLGHFLCGAQLLLPLVANESAPKAWSTTATGFIGWIGYFGAALSGFPLSRVVQSLGWSSYFTVLTVAAGAGALLVLPLRNLRSWKQKVEMGQV</sequence>
<dbReference type="EMBL" id="CAMXCT010001062">
    <property type="protein sequence ID" value="CAI3986238.1"/>
    <property type="molecule type" value="Genomic_DNA"/>
</dbReference>
<gene>
    <name evidence="8" type="ORF">C1SCF055_LOCUS13605</name>
</gene>
<dbReference type="InterPro" id="IPR036259">
    <property type="entry name" value="MFS_trans_sf"/>
</dbReference>
<feature type="transmembrane region" description="Helical" evidence="6">
    <location>
        <begin position="383"/>
        <end position="402"/>
    </location>
</feature>
<dbReference type="Gene3D" id="1.20.1250.20">
    <property type="entry name" value="MFS general substrate transporter like domains"/>
    <property type="match status" value="2"/>
</dbReference>
<dbReference type="GO" id="GO:0012505">
    <property type="term" value="C:endomembrane system"/>
    <property type="evidence" value="ECO:0007669"/>
    <property type="project" value="UniProtKB-SubCell"/>
</dbReference>
<accession>A0A9P1FS07</accession>
<evidence type="ECO:0000256" key="2">
    <source>
        <dbReference type="ARBA" id="ARBA00009598"/>
    </source>
</evidence>
<feature type="transmembrane region" description="Helical" evidence="6">
    <location>
        <begin position="308"/>
        <end position="332"/>
    </location>
</feature>
<name>A0A9P1FS07_9DINO</name>
<dbReference type="InterPro" id="IPR051337">
    <property type="entry name" value="OPA_Antiporter"/>
</dbReference>
<protein>
    <submittedName>
        <fullName evidence="9">Hexose phosphate transport protein</fullName>
    </submittedName>
</protein>
<evidence type="ECO:0000256" key="4">
    <source>
        <dbReference type="ARBA" id="ARBA00022989"/>
    </source>
</evidence>
<feature type="transmembrane region" description="Helical" evidence="6">
    <location>
        <begin position="185"/>
        <end position="208"/>
    </location>
</feature>
<feature type="transmembrane region" description="Helical" evidence="6">
    <location>
        <begin position="161"/>
        <end position="178"/>
    </location>
</feature>
<keyword evidence="5 6" id="KW-0472">Membrane</keyword>
<evidence type="ECO:0000256" key="1">
    <source>
        <dbReference type="ARBA" id="ARBA00004127"/>
    </source>
</evidence>
<keyword evidence="4 6" id="KW-1133">Transmembrane helix</keyword>
<feature type="transmembrane region" description="Helical" evidence="6">
    <location>
        <begin position="444"/>
        <end position="463"/>
    </location>
</feature>
<dbReference type="PIRSF" id="PIRSF002808">
    <property type="entry name" value="Hexose_phosphate_transp"/>
    <property type="match status" value="1"/>
</dbReference>
<dbReference type="GO" id="GO:0035435">
    <property type="term" value="P:phosphate ion transmembrane transport"/>
    <property type="evidence" value="ECO:0007669"/>
    <property type="project" value="TreeGrafter"/>
</dbReference>
<feature type="transmembrane region" description="Helical" evidence="6">
    <location>
        <begin position="475"/>
        <end position="493"/>
    </location>
</feature>
<dbReference type="Proteomes" id="UP001152797">
    <property type="component" value="Unassembled WGS sequence"/>
</dbReference>
<feature type="transmembrane region" description="Helical" evidence="6">
    <location>
        <begin position="408"/>
        <end position="432"/>
    </location>
</feature>
<reference evidence="9 10" key="2">
    <citation type="submission" date="2024-05" db="EMBL/GenBank/DDBJ databases">
        <authorList>
            <person name="Chen Y."/>
            <person name="Shah S."/>
            <person name="Dougan E. K."/>
            <person name="Thang M."/>
            <person name="Chan C."/>
        </authorList>
    </citation>
    <scope>NUCLEOTIDE SEQUENCE [LARGE SCALE GENOMIC DNA]</scope>
</reference>
<comment type="caution">
    <text evidence="8">The sequence shown here is derived from an EMBL/GenBank/DDBJ whole genome shotgun (WGS) entry which is preliminary data.</text>
</comment>
<dbReference type="AlphaFoldDB" id="A0A9P1FS07"/>
<comment type="similarity">
    <text evidence="2">Belongs to the major facilitator superfamily. Organophosphate:Pi antiporter (OPA) (TC 2.A.1.4) family.</text>
</comment>
<dbReference type="EMBL" id="CAMXCT030001062">
    <property type="protein sequence ID" value="CAL4773550.1"/>
    <property type="molecule type" value="Genomic_DNA"/>
</dbReference>
<keyword evidence="3 6" id="KW-0812">Transmembrane</keyword>